<dbReference type="InterPro" id="IPR002059">
    <property type="entry name" value="CSP_DNA-bd"/>
</dbReference>
<dbReference type="SMART" id="SM00357">
    <property type="entry name" value="CSP"/>
    <property type="match status" value="1"/>
</dbReference>
<dbReference type="PROSITE" id="PS00352">
    <property type="entry name" value="CSD_1"/>
    <property type="match status" value="1"/>
</dbReference>
<feature type="domain" description="CSD" evidence="8">
    <location>
        <begin position="1"/>
        <end position="67"/>
    </location>
</feature>
<evidence type="ECO:0000256" key="4">
    <source>
        <dbReference type="ARBA" id="ARBA00023125"/>
    </source>
</evidence>
<comment type="caution">
    <text evidence="9">The sequence shown here is derived from an EMBL/GenBank/DDBJ whole genome shotgun (WGS) entry which is preliminary data.</text>
</comment>
<accession>A0A2G5K3U9</accession>
<keyword evidence="6" id="KW-0804">Transcription</keyword>
<keyword evidence="4" id="KW-0238">DNA-binding</keyword>
<proteinExistence type="predicted"/>
<evidence type="ECO:0000256" key="1">
    <source>
        <dbReference type="ARBA" id="ARBA00004496"/>
    </source>
</evidence>
<dbReference type="InterPro" id="IPR012156">
    <property type="entry name" value="Cold_shock_CspA"/>
</dbReference>
<evidence type="ECO:0000313" key="9">
    <source>
        <dbReference type="EMBL" id="PIB24201.1"/>
    </source>
</evidence>
<dbReference type="Proteomes" id="UP000231516">
    <property type="component" value="Unassembled WGS sequence"/>
</dbReference>
<sequence length="68" mass="7547">MAKGKVKWFNAAKGYGFIQPEDGDKDIFVHVSALQEAGIESLQDDQPIEYELIDGRDGRQMAGHLKPS</sequence>
<dbReference type="GO" id="GO:0005829">
    <property type="term" value="C:cytosol"/>
    <property type="evidence" value="ECO:0007669"/>
    <property type="project" value="UniProtKB-ARBA"/>
</dbReference>
<evidence type="ECO:0000256" key="3">
    <source>
        <dbReference type="ARBA" id="ARBA00023015"/>
    </source>
</evidence>
<comment type="subcellular location">
    <subcellularLocation>
        <location evidence="1 7">Cytoplasm</location>
    </subcellularLocation>
</comment>
<dbReference type="GO" id="GO:0003677">
    <property type="term" value="F:DNA binding"/>
    <property type="evidence" value="ECO:0007669"/>
    <property type="project" value="UniProtKB-KW"/>
</dbReference>
<dbReference type="InterPro" id="IPR019844">
    <property type="entry name" value="CSD_CS"/>
</dbReference>
<dbReference type="AlphaFoldDB" id="A0A2G5K3U9"/>
<protein>
    <submittedName>
        <fullName evidence="9">Cold-shock protein</fullName>
    </submittedName>
</protein>
<dbReference type="Pfam" id="PF00313">
    <property type="entry name" value="CSD"/>
    <property type="match status" value="1"/>
</dbReference>
<evidence type="ECO:0000256" key="5">
    <source>
        <dbReference type="ARBA" id="ARBA00023159"/>
    </source>
</evidence>
<dbReference type="PANTHER" id="PTHR46565:SF25">
    <property type="entry name" value="COLD SHOCK DOMAIN PROTEIN 2"/>
    <property type="match status" value="1"/>
</dbReference>
<dbReference type="PRINTS" id="PR00050">
    <property type="entry name" value="COLDSHOCK"/>
</dbReference>
<reference evidence="9 10" key="1">
    <citation type="submission" date="2016-08" db="EMBL/GenBank/DDBJ databases">
        <title>Draft genome of Amylibacter sp. strain 4G11.</title>
        <authorList>
            <person name="Wong S.-K."/>
            <person name="Hamasaki K."/>
            <person name="Yoshizawa S."/>
        </authorList>
    </citation>
    <scope>NUCLEOTIDE SEQUENCE [LARGE SCALE GENOMIC DNA]</scope>
    <source>
        <strain evidence="9 10">4G11</strain>
    </source>
</reference>
<evidence type="ECO:0000256" key="6">
    <source>
        <dbReference type="ARBA" id="ARBA00023163"/>
    </source>
</evidence>
<dbReference type="OrthoDB" id="9801074at2"/>
<evidence type="ECO:0000313" key="10">
    <source>
        <dbReference type="Proteomes" id="UP000231516"/>
    </source>
</evidence>
<organism evidence="9 10">
    <name type="scientific">Paramylibacter kogurei</name>
    <dbReference type="NCBI Taxonomy" id="1889778"/>
    <lineage>
        <taxon>Bacteria</taxon>
        <taxon>Pseudomonadati</taxon>
        <taxon>Pseudomonadota</taxon>
        <taxon>Alphaproteobacteria</taxon>
        <taxon>Rhodobacterales</taxon>
        <taxon>Paracoccaceae</taxon>
        <taxon>Paramylibacter</taxon>
    </lineage>
</organism>
<dbReference type="PIRSF" id="PIRSF002599">
    <property type="entry name" value="Cold_shock_A"/>
    <property type="match status" value="1"/>
</dbReference>
<keyword evidence="10" id="KW-1185">Reference proteome</keyword>
<gene>
    <name evidence="9" type="ORF">BFP76_02930</name>
</gene>
<dbReference type="InterPro" id="IPR012340">
    <property type="entry name" value="NA-bd_OB-fold"/>
</dbReference>
<name>A0A2G5K3U9_9RHOB</name>
<dbReference type="PROSITE" id="PS51857">
    <property type="entry name" value="CSD_2"/>
    <property type="match status" value="1"/>
</dbReference>
<keyword evidence="2" id="KW-0963">Cytoplasm</keyword>
<keyword evidence="3" id="KW-0805">Transcription regulation</keyword>
<dbReference type="RefSeq" id="WP_099592480.1">
    <property type="nucleotide sequence ID" value="NZ_MDGM01000012.1"/>
</dbReference>
<evidence type="ECO:0000256" key="7">
    <source>
        <dbReference type="RuleBase" id="RU000408"/>
    </source>
</evidence>
<dbReference type="EMBL" id="MDGM01000012">
    <property type="protein sequence ID" value="PIB24201.1"/>
    <property type="molecule type" value="Genomic_DNA"/>
</dbReference>
<dbReference type="SUPFAM" id="SSF50249">
    <property type="entry name" value="Nucleic acid-binding proteins"/>
    <property type="match status" value="1"/>
</dbReference>
<dbReference type="PANTHER" id="PTHR46565">
    <property type="entry name" value="COLD SHOCK DOMAIN PROTEIN 2"/>
    <property type="match status" value="1"/>
</dbReference>
<dbReference type="CDD" id="cd04458">
    <property type="entry name" value="CSP_CDS"/>
    <property type="match status" value="1"/>
</dbReference>
<dbReference type="Gene3D" id="2.40.50.140">
    <property type="entry name" value="Nucleic acid-binding proteins"/>
    <property type="match status" value="1"/>
</dbReference>
<keyword evidence="5" id="KW-0010">Activator</keyword>
<evidence type="ECO:0000256" key="2">
    <source>
        <dbReference type="ARBA" id="ARBA00022490"/>
    </source>
</evidence>
<dbReference type="InterPro" id="IPR011129">
    <property type="entry name" value="CSD"/>
</dbReference>
<evidence type="ECO:0000259" key="8">
    <source>
        <dbReference type="PROSITE" id="PS51857"/>
    </source>
</evidence>